<evidence type="ECO:0000259" key="1">
    <source>
        <dbReference type="Pfam" id="PF00501"/>
    </source>
</evidence>
<dbReference type="OrthoDB" id="4495845at2"/>
<evidence type="ECO:0000313" key="3">
    <source>
        <dbReference type="Proteomes" id="UP000319103"/>
    </source>
</evidence>
<dbReference type="Gene3D" id="3.40.50.12780">
    <property type="entry name" value="N-terminal domain of ligase-like"/>
    <property type="match status" value="1"/>
</dbReference>
<keyword evidence="3" id="KW-1185">Reference proteome</keyword>
<dbReference type="PROSITE" id="PS00455">
    <property type="entry name" value="AMP_BINDING"/>
    <property type="match status" value="1"/>
</dbReference>
<name>A0A540W671_9ACTN</name>
<dbReference type="InterPro" id="IPR000873">
    <property type="entry name" value="AMP-dep_synth/lig_dom"/>
</dbReference>
<dbReference type="Pfam" id="PF00501">
    <property type="entry name" value="AMP-binding"/>
    <property type="match status" value="1"/>
</dbReference>
<dbReference type="InterPro" id="IPR050237">
    <property type="entry name" value="ATP-dep_AMP-bd_enzyme"/>
</dbReference>
<dbReference type="PANTHER" id="PTHR43767:SF1">
    <property type="entry name" value="NONRIBOSOMAL PEPTIDE SYNTHASE PES1 (EUROFUNG)-RELATED"/>
    <property type="match status" value="1"/>
</dbReference>
<feature type="domain" description="AMP-dependent synthetase/ligase" evidence="1">
    <location>
        <begin position="39"/>
        <end position="390"/>
    </location>
</feature>
<gene>
    <name evidence="2" type="ORF">E6W39_22735</name>
</gene>
<proteinExistence type="predicted"/>
<dbReference type="RefSeq" id="WP_141635096.1">
    <property type="nucleotide sequence ID" value="NZ_VIGB01000003.1"/>
</dbReference>
<dbReference type="Proteomes" id="UP000319103">
    <property type="component" value="Unassembled WGS sequence"/>
</dbReference>
<dbReference type="GO" id="GO:0016874">
    <property type="term" value="F:ligase activity"/>
    <property type="evidence" value="ECO:0007669"/>
    <property type="project" value="UniProtKB-KW"/>
</dbReference>
<sequence>MRLLRPRPLDFGPLMETLADRGSPTTVRLSRPLDLAPDAGCVWTIPQLAELVREMSAALAAAKVRPGDRVAIHKRNHWDYALLAAAAARIGAVPALISGVLPPDALAALLARLRPALLLSDRATLAGAADRPAVPTVCLDGAMPGSTALADLRGGAVPAVHRRADDEPLVIMHTSGTTGVPKLVVHSTRSLVRRITGFEARPWPVTALRSSDTTASAVSFAHGRAVSWTISTLWGRPENALLLADDGPAAVRLLRAHPPTIVEAAPAVYQHWQPLAAEPDGPFARGRLFISTFDAVHPPTVRAFLDASDRRFPVWMQAWGQSETGPLSFRFFVRRSLARRDERHPTTRDLGRPVPGWVGLRVVDPATGRRLPRGQVGLLQARVPGLCQGYVGEPERWAAKRDGRWFSTGDIGTLTRTGGVRVLDREVDMMPGASCVELEDVLHERLPEVEEAVVLGAGPGQPALPLLVTRDGLLDPGRWQHAVRDLPPLAEPLLLGWEALPRTGTGKVRRNVLRDRYLADTARYGSGQWT</sequence>
<keyword evidence="2" id="KW-0436">Ligase</keyword>
<dbReference type="SUPFAM" id="SSF56801">
    <property type="entry name" value="Acetyl-CoA synthetase-like"/>
    <property type="match status" value="1"/>
</dbReference>
<dbReference type="PANTHER" id="PTHR43767">
    <property type="entry name" value="LONG-CHAIN-FATTY-ACID--COA LIGASE"/>
    <property type="match status" value="1"/>
</dbReference>
<dbReference type="InterPro" id="IPR042099">
    <property type="entry name" value="ANL_N_sf"/>
</dbReference>
<dbReference type="InterPro" id="IPR020845">
    <property type="entry name" value="AMP-binding_CS"/>
</dbReference>
<organism evidence="2 3">
    <name type="scientific">Kitasatospora acidiphila</name>
    <dbReference type="NCBI Taxonomy" id="2567942"/>
    <lineage>
        <taxon>Bacteria</taxon>
        <taxon>Bacillati</taxon>
        <taxon>Actinomycetota</taxon>
        <taxon>Actinomycetes</taxon>
        <taxon>Kitasatosporales</taxon>
        <taxon>Streptomycetaceae</taxon>
        <taxon>Kitasatospora</taxon>
    </lineage>
</organism>
<protein>
    <submittedName>
        <fullName evidence="2">Acyl--CoA ligase</fullName>
    </submittedName>
</protein>
<reference evidence="2 3" key="1">
    <citation type="submission" date="2019-06" db="EMBL/GenBank/DDBJ databases">
        <title>Description of Kitasatospora acidophila sp. nov. isolated from pine grove soil, and reclassification of Streptomyces novaecaesareae to Kitasatospora novaeceasareae comb. nov.</title>
        <authorList>
            <person name="Kim M.J."/>
        </authorList>
    </citation>
    <scope>NUCLEOTIDE SEQUENCE [LARGE SCALE GENOMIC DNA]</scope>
    <source>
        <strain evidence="2 3">MMS16-CNU292</strain>
    </source>
</reference>
<comment type="caution">
    <text evidence="2">The sequence shown here is derived from an EMBL/GenBank/DDBJ whole genome shotgun (WGS) entry which is preliminary data.</text>
</comment>
<accession>A0A540W671</accession>
<dbReference type="EMBL" id="VIGB01000003">
    <property type="protein sequence ID" value="TQF04526.1"/>
    <property type="molecule type" value="Genomic_DNA"/>
</dbReference>
<dbReference type="AlphaFoldDB" id="A0A540W671"/>
<evidence type="ECO:0000313" key="2">
    <source>
        <dbReference type="EMBL" id="TQF04526.1"/>
    </source>
</evidence>